<dbReference type="OrthoDB" id="9805575at2"/>
<dbReference type="SUPFAM" id="SSF51316">
    <property type="entry name" value="Mss4-like"/>
    <property type="match status" value="1"/>
</dbReference>
<dbReference type="PROSITE" id="PS51891">
    <property type="entry name" value="CENP_V_GFA"/>
    <property type="match status" value="1"/>
</dbReference>
<keyword evidence="3" id="KW-0862">Zinc</keyword>
<dbReference type="InterPro" id="IPR052355">
    <property type="entry name" value="CENP-V-like"/>
</dbReference>
<comment type="similarity">
    <text evidence="1">Belongs to the Gfa family.</text>
</comment>
<dbReference type="AlphaFoldDB" id="A0A2U9T9T4"/>
<keyword evidence="6" id="KW-1185">Reference proteome</keyword>
<accession>A0A2U9T9T4</accession>
<organism evidence="5 6">
    <name type="scientific">Marilutibacter maris</name>
    <dbReference type="NCBI Taxonomy" id="1605891"/>
    <lineage>
        <taxon>Bacteria</taxon>
        <taxon>Pseudomonadati</taxon>
        <taxon>Pseudomonadota</taxon>
        <taxon>Gammaproteobacteria</taxon>
        <taxon>Lysobacterales</taxon>
        <taxon>Lysobacteraceae</taxon>
        <taxon>Marilutibacter</taxon>
    </lineage>
</organism>
<evidence type="ECO:0000256" key="2">
    <source>
        <dbReference type="ARBA" id="ARBA00022723"/>
    </source>
</evidence>
<proteinExistence type="inferred from homology"/>
<protein>
    <submittedName>
        <fullName evidence="5">Aldehyde-activating protein</fullName>
    </submittedName>
</protein>
<keyword evidence="2" id="KW-0479">Metal-binding</keyword>
<evidence type="ECO:0000313" key="6">
    <source>
        <dbReference type="Proteomes" id="UP000249447"/>
    </source>
</evidence>
<evidence type="ECO:0000256" key="1">
    <source>
        <dbReference type="ARBA" id="ARBA00005495"/>
    </source>
</evidence>
<reference evidence="5 6" key="1">
    <citation type="submission" date="2018-05" db="EMBL/GenBank/DDBJ databases">
        <title>The complete genome of Lysobacter maris HZ9B, a marine bacterium antagonistic against terrestrial plant pathogens.</title>
        <authorList>
            <person name="Zhang X.-Q."/>
        </authorList>
    </citation>
    <scope>NUCLEOTIDE SEQUENCE [LARGE SCALE GENOMIC DNA]</scope>
    <source>
        <strain evidence="5 6">HZ9B</strain>
    </source>
</reference>
<name>A0A2U9T9T4_9GAMM</name>
<dbReference type="GO" id="GO:0046872">
    <property type="term" value="F:metal ion binding"/>
    <property type="evidence" value="ECO:0007669"/>
    <property type="project" value="UniProtKB-KW"/>
</dbReference>
<dbReference type="Proteomes" id="UP000249447">
    <property type="component" value="Chromosome"/>
</dbReference>
<dbReference type="EMBL" id="CP029843">
    <property type="protein sequence ID" value="AWV06279.1"/>
    <property type="molecule type" value="Genomic_DNA"/>
</dbReference>
<dbReference type="Gene3D" id="2.170.150.70">
    <property type="match status" value="1"/>
</dbReference>
<sequence>MGLQGSCHCGRTRFEVETVPASLTRCTCSSCSKRGTLWAYYTPASFRLLTAAEDVATYRWQTQTAKLNFCANCGCATFTETPDWSGGEPDFDNPKIAVNARLFDDFDLDALPVEVIDGRNLW</sequence>
<dbReference type="InterPro" id="IPR011057">
    <property type="entry name" value="Mss4-like_sf"/>
</dbReference>
<dbReference type="InterPro" id="IPR006913">
    <property type="entry name" value="CENP-V/GFA"/>
</dbReference>
<evidence type="ECO:0000256" key="3">
    <source>
        <dbReference type="ARBA" id="ARBA00022833"/>
    </source>
</evidence>
<dbReference type="RefSeq" id="WP_111265452.1">
    <property type="nucleotide sequence ID" value="NZ_CP029843.1"/>
</dbReference>
<dbReference type="PANTHER" id="PTHR28620:SF1">
    <property type="entry name" value="CENP-V_GFA DOMAIN-CONTAINING PROTEIN"/>
    <property type="match status" value="1"/>
</dbReference>
<dbReference type="PANTHER" id="PTHR28620">
    <property type="entry name" value="CENTROMERE PROTEIN V"/>
    <property type="match status" value="1"/>
</dbReference>
<feature type="domain" description="CENP-V/GFA" evidence="4">
    <location>
        <begin position="3"/>
        <end position="114"/>
    </location>
</feature>
<dbReference type="Pfam" id="PF04828">
    <property type="entry name" value="GFA"/>
    <property type="match status" value="1"/>
</dbReference>
<evidence type="ECO:0000313" key="5">
    <source>
        <dbReference type="EMBL" id="AWV06279.1"/>
    </source>
</evidence>
<dbReference type="KEGG" id="lmb:C9I47_0556"/>
<evidence type="ECO:0000259" key="4">
    <source>
        <dbReference type="PROSITE" id="PS51891"/>
    </source>
</evidence>
<gene>
    <name evidence="5" type="ORF">C9I47_0556</name>
</gene>
<dbReference type="GO" id="GO:0016846">
    <property type="term" value="F:carbon-sulfur lyase activity"/>
    <property type="evidence" value="ECO:0007669"/>
    <property type="project" value="InterPro"/>
</dbReference>